<dbReference type="PANTHER" id="PTHR12993">
    <property type="entry name" value="N-ACETYLGLUCOSAMINYL-PHOSPHATIDYLINOSITOL DE-N-ACETYLASE-RELATED"/>
    <property type="match status" value="1"/>
</dbReference>
<reference evidence="1" key="1">
    <citation type="journal article" date="2005" name="Int. J. Syst. Evol. Microbiol.">
        <title>Methanofollis formosanus sp. nov., isolated from a fish pond.</title>
        <authorList>
            <person name="Wu S.Y."/>
            <person name="Chen S.C."/>
            <person name="Lai M.C."/>
        </authorList>
    </citation>
    <scope>NUCLEOTIDE SEQUENCE</scope>
    <source>
        <strain evidence="1">ML15</strain>
    </source>
</reference>
<gene>
    <name evidence="1" type="ORF">E2N92_10480</name>
</gene>
<evidence type="ECO:0000313" key="2">
    <source>
        <dbReference type="Proteomes" id="UP000826709"/>
    </source>
</evidence>
<dbReference type="SUPFAM" id="SSF102588">
    <property type="entry name" value="LmbE-like"/>
    <property type="match status" value="1"/>
</dbReference>
<dbReference type="RefSeq" id="WP_220681127.1">
    <property type="nucleotide sequence ID" value="NZ_CP037968.1"/>
</dbReference>
<proteinExistence type="predicted"/>
<dbReference type="AlphaFoldDB" id="A0A8G1A2G9"/>
<dbReference type="Pfam" id="PF02585">
    <property type="entry name" value="PIG-L"/>
    <property type="match status" value="1"/>
</dbReference>
<dbReference type="Gene3D" id="3.40.50.10320">
    <property type="entry name" value="LmbE-like"/>
    <property type="match status" value="1"/>
</dbReference>
<dbReference type="KEGG" id="mfk:E2N92_10480"/>
<dbReference type="Proteomes" id="UP000826709">
    <property type="component" value="Chromosome"/>
</dbReference>
<dbReference type="InterPro" id="IPR024078">
    <property type="entry name" value="LmbE-like_dom_sf"/>
</dbReference>
<name>A0A8G1A2G9_9EURY</name>
<dbReference type="EMBL" id="CP037968">
    <property type="protein sequence ID" value="QYZ79821.1"/>
    <property type="molecule type" value="Genomic_DNA"/>
</dbReference>
<sequence length="209" mass="24418">MKVLVLSPHTDDAELGCGGTIIKLLEDGHEIFWVVFSTAEDSLPEGLPKNTLKTEYFNVIRDLALKEENCKVFDFKVRNLHRYRQEILEDLVRTRNHYNPEIVIGPSLNDLHQDHQVVAHEMVRAFKTTSSIICYELPWNHVTFNTQCFSKLNNDHIERKCKILKNYQSQFVKGKSYFSKEFIYGLAKTRGIQCNSEYAEAFEVVRWMI</sequence>
<dbReference type="OrthoDB" id="70547at2157"/>
<accession>A0A8G1A2G9</accession>
<dbReference type="InterPro" id="IPR003737">
    <property type="entry name" value="GlcNAc_PI_deacetylase-related"/>
</dbReference>
<keyword evidence="2" id="KW-1185">Reference proteome</keyword>
<dbReference type="PANTHER" id="PTHR12993:SF11">
    <property type="entry name" value="N-ACETYLGLUCOSAMINYL-PHOSPHATIDYLINOSITOL DE-N-ACETYLASE"/>
    <property type="match status" value="1"/>
</dbReference>
<protein>
    <submittedName>
        <fullName evidence="1">PIG-L family deacetylase</fullName>
    </submittedName>
</protein>
<dbReference type="GO" id="GO:0016811">
    <property type="term" value="F:hydrolase activity, acting on carbon-nitrogen (but not peptide) bonds, in linear amides"/>
    <property type="evidence" value="ECO:0007669"/>
    <property type="project" value="TreeGrafter"/>
</dbReference>
<reference evidence="1" key="2">
    <citation type="submission" date="2019-03" db="EMBL/GenBank/DDBJ databases">
        <authorList>
            <person name="Chen S.-C."/>
            <person name="Wu S.-Y."/>
            <person name="Lai M.-C."/>
        </authorList>
    </citation>
    <scope>NUCLEOTIDE SEQUENCE</scope>
    <source>
        <strain evidence="1">ML15</strain>
    </source>
</reference>
<organism evidence="1 2">
    <name type="scientific">Methanofollis formosanus</name>
    <dbReference type="NCBI Taxonomy" id="299308"/>
    <lineage>
        <taxon>Archaea</taxon>
        <taxon>Methanobacteriati</taxon>
        <taxon>Methanobacteriota</taxon>
        <taxon>Stenosarchaea group</taxon>
        <taxon>Methanomicrobia</taxon>
        <taxon>Methanomicrobiales</taxon>
        <taxon>Methanomicrobiaceae</taxon>
        <taxon>Methanofollis</taxon>
    </lineage>
</organism>
<evidence type="ECO:0000313" key="1">
    <source>
        <dbReference type="EMBL" id="QYZ79821.1"/>
    </source>
</evidence>